<sequence length="154" mass="16802">MRPNPWTRTPGSPQACGGRHQSPRSRSDFDAFVQLNEPYYLKYARTRLAAEELGAEAVAWTLGYLEAEWTAILGCSQPMATCWSVLRGAVSRRSAPGRLPGNWLHTVLPDDAADAVLLKHRLGVELPVAARLMGVGTGVVEVQLRAALRILARA</sequence>
<gene>
    <name evidence="2" type="ORF">AB2U05_23490</name>
</gene>
<evidence type="ECO:0000313" key="2">
    <source>
        <dbReference type="EMBL" id="XDQ81215.1"/>
    </source>
</evidence>
<accession>A0AB39TPW4</accession>
<evidence type="ECO:0000256" key="1">
    <source>
        <dbReference type="SAM" id="MobiDB-lite"/>
    </source>
</evidence>
<feature type="compositionally biased region" description="Polar residues" evidence="1">
    <location>
        <begin position="1"/>
        <end position="12"/>
    </location>
</feature>
<reference evidence="2" key="1">
    <citation type="submission" date="2024-07" db="EMBL/GenBank/DDBJ databases">
        <authorList>
            <person name="Yu S.T."/>
        </authorList>
    </citation>
    <scope>NUCLEOTIDE SEQUENCE</scope>
    <source>
        <strain evidence="2">Y1</strain>
    </source>
</reference>
<dbReference type="AlphaFoldDB" id="A0AB39TPW4"/>
<protein>
    <submittedName>
        <fullName evidence="2">Uncharacterized protein</fullName>
    </submittedName>
</protein>
<dbReference type="EMBL" id="CP163445">
    <property type="protein sequence ID" value="XDQ81215.1"/>
    <property type="molecule type" value="Genomic_DNA"/>
</dbReference>
<name>A0AB39TPW4_9ACTN</name>
<organism evidence="2">
    <name type="scientific">Streptomyces sp. Y1</name>
    <dbReference type="NCBI Taxonomy" id="3238634"/>
    <lineage>
        <taxon>Bacteria</taxon>
        <taxon>Bacillati</taxon>
        <taxon>Actinomycetota</taxon>
        <taxon>Actinomycetes</taxon>
        <taxon>Kitasatosporales</taxon>
        <taxon>Streptomycetaceae</taxon>
        <taxon>Streptomyces</taxon>
    </lineage>
</organism>
<feature type="region of interest" description="Disordered" evidence="1">
    <location>
        <begin position="1"/>
        <end position="25"/>
    </location>
</feature>
<dbReference type="RefSeq" id="WP_369184175.1">
    <property type="nucleotide sequence ID" value="NZ_CP163445.1"/>
</dbReference>
<proteinExistence type="predicted"/>